<keyword evidence="2" id="KW-0472">Membrane</keyword>
<feature type="region of interest" description="Disordered" evidence="1">
    <location>
        <begin position="422"/>
        <end position="465"/>
    </location>
</feature>
<protein>
    <submittedName>
        <fullName evidence="3">DUF2029 domain-containing protein</fullName>
    </submittedName>
</protein>
<feature type="transmembrane region" description="Helical" evidence="2">
    <location>
        <begin position="149"/>
        <end position="170"/>
    </location>
</feature>
<proteinExistence type="predicted"/>
<feature type="transmembrane region" description="Helical" evidence="2">
    <location>
        <begin position="74"/>
        <end position="95"/>
    </location>
</feature>
<evidence type="ECO:0000313" key="3">
    <source>
        <dbReference type="EMBL" id="MDK4335969.1"/>
    </source>
</evidence>
<comment type="caution">
    <text evidence="3">The sequence shown here is derived from an EMBL/GenBank/DDBJ whole genome shotgun (WGS) entry which is preliminary data.</text>
</comment>
<accession>A0AAP4C0H2</accession>
<evidence type="ECO:0000256" key="1">
    <source>
        <dbReference type="SAM" id="MobiDB-lite"/>
    </source>
</evidence>
<feature type="transmembrane region" description="Helical" evidence="2">
    <location>
        <begin position="7"/>
        <end position="25"/>
    </location>
</feature>
<sequence>MKRIASVPAVWVGWVLARLVLVYFLKLDHSARGDVAYYFAGLYGNDPTLMTEYPHAGTWPTIILSWFTGGDRGVFYIGFTIMTLLIDATFLALLLRHHQRNKRVFLASWFWVFFGTAAGHVFVWRLDIFPAVAVAGAAALLISHPKTGAALLGFATTMKLWPGVLAAGLVGRFNSANSWLRLVSFFGSVAALSALTVVTSGMDRLLSPLDYQGVRGLQLESVPATYLLLQAHLNPGKWHLGYAPSKSFEISGPGVDTAIMWSTVATAGMLVFALGWALYRFFAGGWTSRTTVAFFTLMVLLLIATNKVFSPQYIIWLGPLFAVVVRQQLPARFVPIKICQGLLAVCAVAAAALGTYAYPFHYDYLWKYVGADLTPVYVLVARNVLILVMVLIALIWFILEISLSRRIEKAIVAASGLEQAQEAAAEPAPSPDTGRINVPGSDTADADADADPDASTDITTQVPRG</sequence>
<dbReference type="AlphaFoldDB" id="A0AAP4C0H2"/>
<feature type="transmembrane region" description="Helical" evidence="2">
    <location>
        <begin position="182"/>
        <end position="202"/>
    </location>
</feature>
<keyword evidence="2" id="KW-1133">Transmembrane helix</keyword>
<evidence type="ECO:0000313" key="4">
    <source>
        <dbReference type="Proteomes" id="UP001230317"/>
    </source>
</evidence>
<feature type="compositionally biased region" description="Acidic residues" evidence="1">
    <location>
        <begin position="444"/>
        <end position="454"/>
    </location>
</feature>
<dbReference type="EMBL" id="JASNVU010000018">
    <property type="protein sequence ID" value="MDK4335969.1"/>
    <property type="molecule type" value="Genomic_DNA"/>
</dbReference>
<gene>
    <name evidence="3" type="ORF">QPX58_11225</name>
</gene>
<organism evidence="3 4">
    <name type="scientific">Corynebacterium accolens</name>
    <dbReference type="NCBI Taxonomy" id="38284"/>
    <lineage>
        <taxon>Bacteria</taxon>
        <taxon>Bacillati</taxon>
        <taxon>Actinomycetota</taxon>
        <taxon>Actinomycetes</taxon>
        <taxon>Mycobacteriales</taxon>
        <taxon>Corynebacteriaceae</taxon>
        <taxon>Corynebacterium</taxon>
    </lineage>
</organism>
<name>A0AAP4C0H2_9CORY</name>
<feature type="transmembrane region" description="Helical" evidence="2">
    <location>
        <begin position="341"/>
        <end position="359"/>
    </location>
</feature>
<feature type="transmembrane region" description="Helical" evidence="2">
    <location>
        <begin position="104"/>
        <end position="124"/>
    </location>
</feature>
<dbReference type="Proteomes" id="UP001230317">
    <property type="component" value="Unassembled WGS sequence"/>
</dbReference>
<feature type="transmembrane region" description="Helical" evidence="2">
    <location>
        <begin position="310"/>
        <end position="329"/>
    </location>
</feature>
<feature type="transmembrane region" description="Helical" evidence="2">
    <location>
        <begin position="258"/>
        <end position="279"/>
    </location>
</feature>
<reference evidence="3" key="1">
    <citation type="submission" date="2023-05" db="EMBL/GenBank/DDBJ databases">
        <title>Metabolic capabilities are highly conserved among human nasal-associated Corynebacterium species in pangenomic analyses.</title>
        <authorList>
            <person name="Tran T.H."/>
            <person name="Roberts A.Q."/>
            <person name="Escapa I.F."/>
            <person name="Gao W."/>
            <person name="Conlan S."/>
            <person name="Kong H."/>
            <person name="Segre J.A."/>
            <person name="Kelly M.S."/>
            <person name="Lemon K.P."/>
        </authorList>
    </citation>
    <scope>NUCLEOTIDE SEQUENCE</scope>
    <source>
        <strain evidence="3">KPL2618</strain>
    </source>
</reference>
<feature type="transmembrane region" description="Helical" evidence="2">
    <location>
        <begin position="286"/>
        <end position="304"/>
    </location>
</feature>
<feature type="transmembrane region" description="Helical" evidence="2">
    <location>
        <begin position="379"/>
        <end position="399"/>
    </location>
</feature>
<keyword evidence="2" id="KW-0812">Transmembrane</keyword>
<evidence type="ECO:0000256" key="2">
    <source>
        <dbReference type="SAM" id="Phobius"/>
    </source>
</evidence>
<feature type="compositionally biased region" description="Low complexity" evidence="1">
    <location>
        <begin position="455"/>
        <end position="465"/>
    </location>
</feature>
<dbReference type="RefSeq" id="WP_284642678.1">
    <property type="nucleotide sequence ID" value="NZ_JASNVU010000018.1"/>
</dbReference>